<feature type="transmembrane region" description="Helical" evidence="1">
    <location>
        <begin position="12"/>
        <end position="36"/>
    </location>
</feature>
<organism evidence="2 3">
    <name type="scientific">Nocardia mexicana</name>
    <dbReference type="NCBI Taxonomy" id="279262"/>
    <lineage>
        <taxon>Bacteria</taxon>
        <taxon>Bacillati</taxon>
        <taxon>Actinomycetota</taxon>
        <taxon>Actinomycetes</taxon>
        <taxon>Mycobacteriales</taxon>
        <taxon>Nocardiaceae</taxon>
        <taxon>Nocardia</taxon>
    </lineage>
</organism>
<name>A0A370GUB5_9NOCA</name>
<feature type="transmembrane region" description="Helical" evidence="1">
    <location>
        <begin position="94"/>
        <end position="116"/>
    </location>
</feature>
<dbReference type="Proteomes" id="UP000255355">
    <property type="component" value="Unassembled WGS sequence"/>
</dbReference>
<reference evidence="2 3" key="1">
    <citation type="submission" date="2018-07" db="EMBL/GenBank/DDBJ databases">
        <title>Genomic Encyclopedia of Type Strains, Phase IV (KMG-IV): sequencing the most valuable type-strain genomes for metagenomic binning, comparative biology and taxonomic classification.</title>
        <authorList>
            <person name="Goeker M."/>
        </authorList>
    </citation>
    <scope>NUCLEOTIDE SEQUENCE [LARGE SCALE GENOMIC DNA]</scope>
    <source>
        <strain evidence="2 3">DSM 44952</strain>
    </source>
</reference>
<dbReference type="EMBL" id="QQAZ01000010">
    <property type="protein sequence ID" value="RDI46826.1"/>
    <property type="molecule type" value="Genomic_DNA"/>
</dbReference>
<evidence type="ECO:0000313" key="3">
    <source>
        <dbReference type="Proteomes" id="UP000255355"/>
    </source>
</evidence>
<dbReference type="InterPro" id="IPR025962">
    <property type="entry name" value="SdpI/YhfL"/>
</dbReference>
<proteinExistence type="predicted"/>
<dbReference type="Pfam" id="PF13630">
    <property type="entry name" value="SdpI"/>
    <property type="match status" value="1"/>
</dbReference>
<dbReference type="STRING" id="1210089.GCA_001613165_05684"/>
<sequence length="146" mass="14280">MDTVNRHASTVFGVFVVALILFVLAAVAVVTGVLGLTGSLPRNPFVGVHTEEALRTDETFRIANRVAAPTSFGAGVLLVAGGVIALFAGPVVGIVGALLAALIAVFVLGAGVNAAAGAIAGIAPEVGGCGQACGACSLRDACQPAN</sequence>
<evidence type="ECO:0000313" key="2">
    <source>
        <dbReference type="EMBL" id="RDI46826.1"/>
    </source>
</evidence>
<accession>A0A370GUB5</accession>
<dbReference type="AlphaFoldDB" id="A0A370GUB5"/>
<feature type="transmembrane region" description="Helical" evidence="1">
    <location>
        <begin position="66"/>
        <end position="88"/>
    </location>
</feature>
<keyword evidence="1" id="KW-1133">Transmembrane helix</keyword>
<gene>
    <name evidence="2" type="ORF">DFR68_110232</name>
</gene>
<comment type="caution">
    <text evidence="2">The sequence shown here is derived from an EMBL/GenBank/DDBJ whole genome shotgun (WGS) entry which is preliminary data.</text>
</comment>
<keyword evidence="3" id="KW-1185">Reference proteome</keyword>
<keyword evidence="1" id="KW-0472">Membrane</keyword>
<evidence type="ECO:0000256" key="1">
    <source>
        <dbReference type="SAM" id="Phobius"/>
    </source>
</evidence>
<protein>
    <submittedName>
        <fullName evidence="2">SdpI/YhfL family protein</fullName>
    </submittedName>
</protein>
<keyword evidence="1" id="KW-0812">Transmembrane</keyword>